<evidence type="ECO:0000256" key="4">
    <source>
        <dbReference type="ARBA" id="ARBA00022723"/>
    </source>
</evidence>
<evidence type="ECO:0000256" key="7">
    <source>
        <dbReference type="RuleBase" id="RU004466"/>
    </source>
</evidence>
<accession>A0A0X8D962</accession>
<evidence type="ECO:0000256" key="3">
    <source>
        <dbReference type="ARBA" id="ARBA00022679"/>
    </source>
</evidence>
<dbReference type="GO" id="GO:0004311">
    <property type="term" value="F:geranylgeranyl diphosphate synthase activity"/>
    <property type="evidence" value="ECO:0007669"/>
    <property type="project" value="UniProtKB-EC"/>
</dbReference>
<dbReference type="InterPro" id="IPR033749">
    <property type="entry name" value="Polyprenyl_synt_CS"/>
</dbReference>
<dbReference type="NCBIfam" id="NF045485">
    <property type="entry name" value="FPPsyn"/>
    <property type="match status" value="1"/>
</dbReference>
<keyword evidence="3 7" id="KW-0808">Transferase</keyword>
<dbReference type="PANTHER" id="PTHR43281:SF1">
    <property type="entry name" value="FARNESYL DIPHOSPHATE SYNTHASE"/>
    <property type="match status" value="1"/>
</dbReference>
<protein>
    <submittedName>
        <fullName evidence="8">Geranylgeranyl diphosphate synthase</fullName>
        <ecNumber evidence="8">2.5.1.29</ecNumber>
    </submittedName>
</protein>
<dbReference type="AlphaFoldDB" id="A0A0X8D962"/>
<dbReference type="EMBL" id="KP863500">
    <property type="protein sequence ID" value="AMA76411.1"/>
    <property type="molecule type" value="mRNA"/>
</dbReference>
<proteinExistence type="evidence at transcript level"/>
<dbReference type="SUPFAM" id="SSF48576">
    <property type="entry name" value="Terpenoid synthases"/>
    <property type="match status" value="1"/>
</dbReference>
<keyword evidence="4" id="KW-0479">Metal-binding</keyword>
<evidence type="ECO:0000256" key="6">
    <source>
        <dbReference type="ARBA" id="ARBA00023229"/>
    </source>
</evidence>
<dbReference type="PANTHER" id="PTHR43281">
    <property type="entry name" value="FARNESYL DIPHOSPHATE SYNTHASE"/>
    <property type="match status" value="1"/>
</dbReference>
<reference evidence="8" key="1">
    <citation type="journal article" date="2016" name="J. Appl. Phycol.">
        <title>Cloning and characterization of the geranylgeranyl diphosphate synthase (GGPS) responsible for carotenoids biosynthesis in Porphyra umbilicalis.</title>
        <authorList>
            <person name="Yang L.-E."/>
            <person name="Huang X.-Q."/>
            <person name="Lu Q.-Q."/>
            <person name="Zhu J.-Y."/>
            <person name="Lu S."/>
        </authorList>
    </citation>
    <scope>NUCLEOTIDE SEQUENCE</scope>
</reference>
<dbReference type="SFLD" id="SFLDG01017">
    <property type="entry name" value="Polyprenyl_Transferase_Like"/>
    <property type="match status" value="1"/>
</dbReference>
<gene>
    <name evidence="8" type="primary">GGPS</name>
</gene>
<dbReference type="InterPro" id="IPR008949">
    <property type="entry name" value="Isoprenoid_synthase_dom_sf"/>
</dbReference>
<dbReference type="InterPro" id="IPR000092">
    <property type="entry name" value="Polyprenyl_synt"/>
</dbReference>
<comment type="cofactor">
    <cofactor evidence="1">
        <name>Mg(2+)</name>
        <dbReference type="ChEBI" id="CHEBI:18420"/>
    </cofactor>
</comment>
<name>A0A0X8D962_PORUM</name>
<dbReference type="EC" id="2.5.1.29" evidence="8"/>
<evidence type="ECO:0000313" key="8">
    <source>
        <dbReference type="EMBL" id="AMA76411.1"/>
    </source>
</evidence>
<dbReference type="GO" id="GO:0008299">
    <property type="term" value="P:isoprenoid biosynthetic process"/>
    <property type="evidence" value="ECO:0007669"/>
    <property type="project" value="UniProtKB-KW"/>
</dbReference>
<dbReference type="Gene3D" id="1.10.600.10">
    <property type="entry name" value="Farnesyl Diphosphate Synthase"/>
    <property type="match status" value="1"/>
</dbReference>
<evidence type="ECO:0000256" key="1">
    <source>
        <dbReference type="ARBA" id="ARBA00001946"/>
    </source>
</evidence>
<keyword evidence="5" id="KW-0460">Magnesium</keyword>
<dbReference type="PROSITE" id="PS00723">
    <property type="entry name" value="POLYPRENYL_SYNTHASE_1"/>
    <property type="match status" value="1"/>
</dbReference>
<dbReference type="GO" id="GO:0005737">
    <property type="term" value="C:cytoplasm"/>
    <property type="evidence" value="ECO:0007669"/>
    <property type="project" value="UniProtKB-ARBA"/>
</dbReference>
<keyword evidence="6" id="KW-0414">Isoprene biosynthesis</keyword>
<dbReference type="Pfam" id="PF00348">
    <property type="entry name" value="polyprenyl_synt"/>
    <property type="match status" value="1"/>
</dbReference>
<dbReference type="CDD" id="cd00685">
    <property type="entry name" value="Trans_IPPS_HT"/>
    <property type="match status" value="1"/>
</dbReference>
<sequence length="345" mass="35046">MLRTEPGAPAASATTDAMPAATVAPTNGVAGANGAVAPSAGTVALMKFLATQKDSVDTALEAAVDASVAPAGPETATISDAMKYSLRAGGKRVRPALTLAAASLFGGEAGMAAAMPSAVAVEMIHTMSLIHDDLPAMDNDDLRRGLPTNHVVYGEDVAILAGDALLALAFEHVAKATEGVDPRRVVSVLGVLGACVGARGLAGGQVMDLESEGKGDGEVTMETLTWIHTHKTAALLVASAVAGATVAGASDEDVGRLRTFATKIGLAFQIADDVLDVTSSSTVLGKTSGKDEAVNKVTYPRLLGLDGARARAEELVAEAKACLDVYGDKAAVLSELADFIIERRN</sequence>
<evidence type="ECO:0000256" key="5">
    <source>
        <dbReference type="ARBA" id="ARBA00022842"/>
    </source>
</evidence>
<dbReference type="GO" id="GO:0046872">
    <property type="term" value="F:metal ion binding"/>
    <property type="evidence" value="ECO:0007669"/>
    <property type="project" value="UniProtKB-KW"/>
</dbReference>
<dbReference type="PROSITE" id="PS00444">
    <property type="entry name" value="POLYPRENYL_SYNTHASE_2"/>
    <property type="match status" value="1"/>
</dbReference>
<dbReference type="InterPro" id="IPR053378">
    <property type="entry name" value="Prenyl_diphosphate_synthase"/>
</dbReference>
<evidence type="ECO:0000256" key="2">
    <source>
        <dbReference type="ARBA" id="ARBA00006706"/>
    </source>
</evidence>
<comment type="similarity">
    <text evidence="2 7">Belongs to the FPP/GGPP synthase family.</text>
</comment>
<dbReference type="SFLD" id="SFLDS00005">
    <property type="entry name" value="Isoprenoid_Synthase_Type_I"/>
    <property type="match status" value="1"/>
</dbReference>
<organism evidence="8">
    <name type="scientific">Porphyra umbilicalis</name>
    <name type="common">Purple laver</name>
    <name type="synonym">Red alga</name>
    <dbReference type="NCBI Taxonomy" id="2786"/>
    <lineage>
        <taxon>Eukaryota</taxon>
        <taxon>Rhodophyta</taxon>
        <taxon>Bangiophyceae</taxon>
        <taxon>Bangiales</taxon>
        <taxon>Bangiaceae</taxon>
        <taxon>Porphyra</taxon>
    </lineage>
</organism>
<dbReference type="FunFam" id="1.10.600.10:FF:000001">
    <property type="entry name" value="Geranylgeranyl diphosphate synthase"/>
    <property type="match status" value="1"/>
</dbReference>